<keyword evidence="6 13" id="KW-0808">Transferase</keyword>
<comment type="caution">
    <text evidence="13">The sequence shown here is derived from an EMBL/GenBank/DDBJ whole genome shotgun (WGS) entry which is preliminary data.</text>
</comment>
<evidence type="ECO:0000259" key="12">
    <source>
        <dbReference type="Pfam" id="PF06974"/>
    </source>
</evidence>
<evidence type="ECO:0000256" key="10">
    <source>
        <dbReference type="ARBA" id="ARBA00048109"/>
    </source>
</evidence>
<evidence type="ECO:0000256" key="8">
    <source>
        <dbReference type="ARBA" id="ARBA00023098"/>
    </source>
</evidence>
<comment type="pathway">
    <text evidence="2">Lipid metabolism.</text>
</comment>
<evidence type="ECO:0000256" key="4">
    <source>
        <dbReference type="ARBA" id="ARBA00013244"/>
    </source>
</evidence>
<dbReference type="Pfam" id="PF03007">
    <property type="entry name" value="WS_DGAT_cat"/>
    <property type="match status" value="1"/>
</dbReference>
<gene>
    <name evidence="13" type="ORF">A9Z60_08875</name>
</gene>
<keyword evidence="9" id="KW-0012">Acyltransferase</keyword>
<dbReference type="EC" id="2.3.1.20" evidence="4"/>
<dbReference type="RefSeq" id="WP_066893328.1">
    <property type="nucleotide sequence ID" value="NZ_LZDN01000013.1"/>
</dbReference>
<evidence type="ECO:0000256" key="7">
    <source>
        <dbReference type="ARBA" id="ARBA00022798"/>
    </source>
</evidence>
<evidence type="ECO:0000313" key="14">
    <source>
        <dbReference type="Proteomes" id="UP000092671"/>
    </source>
</evidence>
<dbReference type="UniPathway" id="UPA00282"/>
<protein>
    <recommendedName>
        <fullName evidence="4">diacylglycerol O-acyltransferase</fullName>
        <ecNumber evidence="4">2.3.1.20</ecNumber>
    </recommendedName>
</protein>
<keyword evidence="7" id="KW-0319">Glycerol metabolism</keyword>
<comment type="similarity">
    <text evidence="3">Belongs to the long-chain O-acyltransferase family.</text>
</comment>
<dbReference type="EMBL" id="LZDN01000013">
    <property type="protein sequence ID" value="OBX50638.1"/>
    <property type="molecule type" value="Genomic_DNA"/>
</dbReference>
<dbReference type="OrthoDB" id="9810950at2"/>
<proteinExistence type="inferred from homology"/>
<dbReference type="GO" id="GO:0001666">
    <property type="term" value="P:response to hypoxia"/>
    <property type="evidence" value="ECO:0007669"/>
    <property type="project" value="TreeGrafter"/>
</dbReference>
<accession>A0A1B8PJM9</accession>
<evidence type="ECO:0000256" key="3">
    <source>
        <dbReference type="ARBA" id="ARBA00009587"/>
    </source>
</evidence>
<dbReference type="PANTHER" id="PTHR31650:SF1">
    <property type="entry name" value="WAX ESTER SYNTHASE_DIACYLGLYCEROL ACYLTRANSFERASE 4-RELATED"/>
    <property type="match status" value="1"/>
</dbReference>
<dbReference type="Pfam" id="PF06974">
    <property type="entry name" value="WS_DGAT_C"/>
    <property type="match status" value="1"/>
</dbReference>
<dbReference type="AlphaFoldDB" id="A0A1B8PJM9"/>
<dbReference type="GO" id="GO:0051701">
    <property type="term" value="P:biological process involved in interaction with host"/>
    <property type="evidence" value="ECO:0007669"/>
    <property type="project" value="TreeGrafter"/>
</dbReference>
<evidence type="ECO:0000256" key="6">
    <source>
        <dbReference type="ARBA" id="ARBA00022679"/>
    </source>
</evidence>
<evidence type="ECO:0000256" key="2">
    <source>
        <dbReference type="ARBA" id="ARBA00005189"/>
    </source>
</evidence>
<name>A0A1B8PJM9_MORNO</name>
<dbReference type="GO" id="GO:0071731">
    <property type="term" value="P:response to nitric oxide"/>
    <property type="evidence" value="ECO:0007669"/>
    <property type="project" value="TreeGrafter"/>
</dbReference>
<dbReference type="GO" id="GO:0006071">
    <property type="term" value="P:glycerol metabolic process"/>
    <property type="evidence" value="ECO:0007669"/>
    <property type="project" value="UniProtKB-KW"/>
</dbReference>
<keyword evidence="5" id="KW-0444">Lipid biosynthesis</keyword>
<dbReference type="GO" id="GO:0005886">
    <property type="term" value="C:plasma membrane"/>
    <property type="evidence" value="ECO:0007669"/>
    <property type="project" value="TreeGrafter"/>
</dbReference>
<evidence type="ECO:0000313" key="13">
    <source>
        <dbReference type="EMBL" id="OBX50638.1"/>
    </source>
</evidence>
<feature type="domain" description="O-acyltransferase WSD1-like N-terminal" evidence="11">
    <location>
        <begin position="4"/>
        <end position="267"/>
    </location>
</feature>
<comment type="catalytic activity">
    <reaction evidence="10">
        <text>an acyl-CoA + a 1,2-diacyl-sn-glycerol = a triacyl-sn-glycerol + CoA</text>
        <dbReference type="Rhea" id="RHEA:10868"/>
        <dbReference type="ChEBI" id="CHEBI:17815"/>
        <dbReference type="ChEBI" id="CHEBI:57287"/>
        <dbReference type="ChEBI" id="CHEBI:58342"/>
        <dbReference type="ChEBI" id="CHEBI:64615"/>
        <dbReference type="EC" id="2.3.1.20"/>
    </reaction>
</comment>
<comment type="pathway">
    <text evidence="1">Glycerolipid metabolism; triacylglycerol biosynthesis.</text>
</comment>
<dbReference type="InterPro" id="IPR004255">
    <property type="entry name" value="O-acyltransferase_WSD1_N"/>
</dbReference>
<evidence type="ECO:0000256" key="1">
    <source>
        <dbReference type="ARBA" id="ARBA00004771"/>
    </source>
</evidence>
<dbReference type="PANTHER" id="PTHR31650">
    <property type="entry name" value="O-ACYLTRANSFERASE (WSD1-LIKE) FAMILY PROTEIN"/>
    <property type="match status" value="1"/>
</dbReference>
<reference evidence="13 14" key="1">
    <citation type="submission" date="2016-06" db="EMBL/GenBank/DDBJ databases">
        <title>Draft genome of Moraxella nonliquefaciens CCUG 60284.</title>
        <authorList>
            <person name="Salva-Serra F."/>
            <person name="Engstrom-Jakobsson H."/>
            <person name="Thorell K."/>
            <person name="Gonzales-Siles L."/>
            <person name="Karlsson R."/>
            <person name="Boulund F."/>
            <person name="Engstrand L."/>
            <person name="Kristiansson E."/>
            <person name="Moore E."/>
        </authorList>
    </citation>
    <scope>NUCLEOTIDE SEQUENCE [LARGE SCALE GENOMIC DNA]</scope>
    <source>
        <strain evidence="13 14">CCUG 60284</strain>
    </source>
</reference>
<dbReference type="GO" id="GO:0004144">
    <property type="term" value="F:diacylglycerol O-acyltransferase activity"/>
    <property type="evidence" value="ECO:0007669"/>
    <property type="project" value="UniProtKB-EC"/>
</dbReference>
<organism evidence="13 14">
    <name type="scientific">Moraxella nonliquefaciens</name>
    <dbReference type="NCBI Taxonomy" id="478"/>
    <lineage>
        <taxon>Bacteria</taxon>
        <taxon>Pseudomonadati</taxon>
        <taxon>Pseudomonadota</taxon>
        <taxon>Gammaproteobacteria</taxon>
        <taxon>Moraxellales</taxon>
        <taxon>Moraxellaceae</taxon>
        <taxon>Moraxella</taxon>
    </lineage>
</organism>
<dbReference type="InterPro" id="IPR014292">
    <property type="entry name" value="Acyl_transf_WS/DGAT"/>
</dbReference>
<dbReference type="NCBIfam" id="TIGR02946">
    <property type="entry name" value="acyl_WS_DGAT"/>
    <property type="match status" value="1"/>
</dbReference>
<evidence type="ECO:0000256" key="9">
    <source>
        <dbReference type="ARBA" id="ARBA00023315"/>
    </source>
</evidence>
<dbReference type="Proteomes" id="UP000092671">
    <property type="component" value="Unassembled WGS sequence"/>
</dbReference>
<dbReference type="InterPro" id="IPR045034">
    <property type="entry name" value="O-acyltransferase_WSD1-like"/>
</dbReference>
<sequence length="468" mass="52107">MRALNAIDHIFLMLETRKEPMHVSGLCIFELPDGAGDDFLANLVSDIEVTRTKPSFPFNQVLNKGLFWERDGNFDVNHHFRHVALPKPGGIQELTNYISREHGLMLDRAKPLWEFHLIDGLAPAYDGGNARFALFLKIHHAMVDGIAAMRLLQLSLSTSAQEQMTAPFWSLSTKYRSQINAILPIHKPPLQIIKEQLATIYPVGRELINSVKNHFGKKDPHFTSTFDAPKSILNQKISSSRQLSFISFEKGRFAKIAEHFGATTNDVLLAICAGALREYLLAQDALPAKPLIAFVPISLRRDKSAMGNQLSFILTNLATHKSDPAERLLTIKASVDDGKQRFSRMNQAQVINYSLLAYGMAFANLSTGVMPTHQAFNLIISNVPGDGTPMYLNGARLTGIFPASVLLDGQALNITLTNYQDKIDFGITACQSALPNIEQLTRFLEQELLVFEELLLIKKADLDQANMP</sequence>
<dbReference type="InterPro" id="IPR009721">
    <property type="entry name" value="O-acyltransferase_WSD1_C"/>
</dbReference>
<evidence type="ECO:0000256" key="5">
    <source>
        <dbReference type="ARBA" id="ARBA00022516"/>
    </source>
</evidence>
<evidence type="ECO:0000259" key="11">
    <source>
        <dbReference type="Pfam" id="PF03007"/>
    </source>
</evidence>
<feature type="domain" description="O-acyltransferase WSD1 C-terminal" evidence="12">
    <location>
        <begin position="306"/>
        <end position="448"/>
    </location>
</feature>
<dbReference type="GO" id="GO:0019432">
    <property type="term" value="P:triglyceride biosynthetic process"/>
    <property type="evidence" value="ECO:0007669"/>
    <property type="project" value="UniProtKB-UniPathway"/>
</dbReference>
<keyword evidence="8" id="KW-0443">Lipid metabolism</keyword>